<dbReference type="STRING" id="13333.W1PFP6"/>
<sequence length="120" mass="13826">MEEYRRGQIPAFGNWDGGESLPITQYFESAREAGLLRRHAEENMSGFRQTIKSGEVMQKPRTKPHQHTKDQKKKVGVRVCSVSEPMPRKPAVTPKPVDEDLYKIPPELLRRSRRVGRART</sequence>
<accession>W1PFP6</accession>
<dbReference type="Gramene" id="ERN06768">
    <property type="protein sequence ID" value="ERN06768"/>
    <property type="gene ID" value="AMTR_s00005p00134550"/>
</dbReference>
<protein>
    <recommendedName>
        <fullName evidence="4">RIN4 pathogenic type III effector avirulence factor Avr cleavage site domain-containing protein</fullName>
    </recommendedName>
</protein>
<dbReference type="AlphaFoldDB" id="W1PFP6"/>
<feature type="region of interest" description="Disordered" evidence="1">
    <location>
        <begin position="57"/>
        <end position="99"/>
    </location>
</feature>
<organism evidence="2 3">
    <name type="scientific">Amborella trichopoda</name>
    <dbReference type="NCBI Taxonomy" id="13333"/>
    <lineage>
        <taxon>Eukaryota</taxon>
        <taxon>Viridiplantae</taxon>
        <taxon>Streptophyta</taxon>
        <taxon>Embryophyta</taxon>
        <taxon>Tracheophyta</taxon>
        <taxon>Spermatophyta</taxon>
        <taxon>Magnoliopsida</taxon>
        <taxon>Amborellales</taxon>
        <taxon>Amborellaceae</taxon>
        <taxon>Amborella</taxon>
    </lineage>
</organism>
<evidence type="ECO:0008006" key="4">
    <source>
        <dbReference type="Google" id="ProtNLM"/>
    </source>
</evidence>
<keyword evidence="3" id="KW-1185">Reference proteome</keyword>
<name>W1PFP6_AMBTC</name>
<dbReference type="PANTHER" id="PTHR33699:SF2">
    <property type="entry name" value="PATHOGENIC TYPE III EFFECTOR AVIRULENCE FACTOR AVR AVRRPT-CLEAVAGE: CLEAVAGE SITE PROTEIN-RELATED"/>
    <property type="match status" value="1"/>
</dbReference>
<dbReference type="OMA" id="MDECKRS"/>
<dbReference type="EMBL" id="KI393866">
    <property type="protein sequence ID" value="ERN06768.1"/>
    <property type="molecule type" value="Genomic_DNA"/>
</dbReference>
<dbReference type="Proteomes" id="UP000017836">
    <property type="component" value="Unassembled WGS sequence"/>
</dbReference>
<reference evidence="3" key="1">
    <citation type="journal article" date="2013" name="Science">
        <title>The Amborella genome and the evolution of flowering plants.</title>
        <authorList>
            <consortium name="Amborella Genome Project"/>
        </authorList>
    </citation>
    <scope>NUCLEOTIDE SEQUENCE [LARGE SCALE GENOMIC DNA]</scope>
</reference>
<evidence type="ECO:0000256" key="1">
    <source>
        <dbReference type="SAM" id="MobiDB-lite"/>
    </source>
</evidence>
<evidence type="ECO:0000313" key="2">
    <source>
        <dbReference type="EMBL" id="ERN06768.1"/>
    </source>
</evidence>
<gene>
    <name evidence="2" type="ORF">AMTR_s00005p00134550</name>
</gene>
<dbReference type="HOGENOM" id="CLU_113053_3_0_1"/>
<proteinExistence type="predicted"/>
<dbReference type="eggNOG" id="ENOG502S95V">
    <property type="taxonomic scope" value="Eukaryota"/>
</dbReference>
<dbReference type="PANTHER" id="PTHR33699">
    <property type="entry name" value="EXPRESSED PROTEIN"/>
    <property type="match status" value="1"/>
</dbReference>
<evidence type="ECO:0000313" key="3">
    <source>
        <dbReference type="Proteomes" id="UP000017836"/>
    </source>
</evidence>
<feature type="compositionally biased region" description="Basic residues" evidence="1">
    <location>
        <begin position="60"/>
        <end position="76"/>
    </location>
</feature>